<name>A0ACB6SH03_9PLEO</name>
<reference evidence="1" key="1">
    <citation type="journal article" date="2020" name="Stud. Mycol.">
        <title>101 Dothideomycetes genomes: a test case for predicting lifestyles and emergence of pathogens.</title>
        <authorList>
            <person name="Haridas S."/>
            <person name="Albert R."/>
            <person name="Binder M."/>
            <person name="Bloem J."/>
            <person name="Labutti K."/>
            <person name="Salamov A."/>
            <person name="Andreopoulos B."/>
            <person name="Baker S."/>
            <person name="Barry K."/>
            <person name="Bills G."/>
            <person name="Bluhm B."/>
            <person name="Cannon C."/>
            <person name="Castanera R."/>
            <person name="Culley D."/>
            <person name="Daum C."/>
            <person name="Ezra D."/>
            <person name="Gonzalez J."/>
            <person name="Henrissat B."/>
            <person name="Kuo A."/>
            <person name="Liang C."/>
            <person name="Lipzen A."/>
            <person name="Lutzoni F."/>
            <person name="Magnuson J."/>
            <person name="Mondo S."/>
            <person name="Nolan M."/>
            <person name="Ohm R."/>
            <person name="Pangilinan J."/>
            <person name="Park H.-J."/>
            <person name="Ramirez L."/>
            <person name="Alfaro M."/>
            <person name="Sun H."/>
            <person name="Tritt A."/>
            <person name="Yoshinaga Y."/>
            <person name="Zwiers L.-H."/>
            <person name="Turgeon B."/>
            <person name="Goodwin S."/>
            <person name="Spatafora J."/>
            <person name="Crous P."/>
            <person name="Grigoriev I."/>
        </authorList>
    </citation>
    <scope>NUCLEOTIDE SEQUENCE</scope>
    <source>
        <strain evidence="1">CBS 525.71</strain>
    </source>
</reference>
<sequence length="203" mass="22519">MVQTHNRNQPPSSAPYGINYGPPQHDTIIPETATFDPHVLNEPVYRRGTNLRGSTPKGQDAAQRDVSQPRGRTASKPIPVNNAELRDVTLSPPRIGGRFEEVDRPREEEPELIDAGGGDESDEDMSDSSDSDEDVYHDAKAAAGFSQGRVMKAAGMKWMRGIWRRDSLGVLRHVAESDEEEEEEADEDKGEEDTLRGRTHVCN</sequence>
<protein>
    <submittedName>
        <fullName evidence="1">Uncharacterized protein</fullName>
    </submittedName>
</protein>
<dbReference type="EMBL" id="MU006701">
    <property type="protein sequence ID" value="KAF2633253.1"/>
    <property type="molecule type" value="Genomic_DNA"/>
</dbReference>
<evidence type="ECO:0000313" key="1">
    <source>
        <dbReference type="EMBL" id="KAF2633253.1"/>
    </source>
</evidence>
<evidence type="ECO:0000313" key="2">
    <source>
        <dbReference type="Proteomes" id="UP000799754"/>
    </source>
</evidence>
<dbReference type="Proteomes" id="UP000799754">
    <property type="component" value="Unassembled WGS sequence"/>
</dbReference>
<gene>
    <name evidence="1" type="ORF">BU25DRAFT_2659</name>
</gene>
<keyword evidence="2" id="KW-1185">Reference proteome</keyword>
<comment type="caution">
    <text evidence="1">The sequence shown here is derived from an EMBL/GenBank/DDBJ whole genome shotgun (WGS) entry which is preliminary data.</text>
</comment>
<accession>A0ACB6SH03</accession>
<proteinExistence type="predicted"/>
<organism evidence="1 2">
    <name type="scientific">Macroventuria anomochaeta</name>
    <dbReference type="NCBI Taxonomy" id="301207"/>
    <lineage>
        <taxon>Eukaryota</taxon>
        <taxon>Fungi</taxon>
        <taxon>Dikarya</taxon>
        <taxon>Ascomycota</taxon>
        <taxon>Pezizomycotina</taxon>
        <taxon>Dothideomycetes</taxon>
        <taxon>Pleosporomycetidae</taxon>
        <taxon>Pleosporales</taxon>
        <taxon>Pleosporineae</taxon>
        <taxon>Didymellaceae</taxon>
        <taxon>Macroventuria</taxon>
    </lineage>
</organism>